<name>A0A5N5L505_9ROSI</name>
<dbReference type="InterPro" id="IPR021109">
    <property type="entry name" value="Peptidase_aspartic_dom_sf"/>
</dbReference>
<evidence type="ECO:0000256" key="1">
    <source>
        <dbReference type="SAM" id="MobiDB-lite"/>
    </source>
</evidence>
<gene>
    <name evidence="2" type="ORF">DKX38_015367</name>
</gene>
<evidence type="ECO:0000313" key="2">
    <source>
        <dbReference type="EMBL" id="KAB5537834.1"/>
    </source>
</evidence>
<sequence length="230" mass="26402">MATTGVTTPKFTRNPYAKPSTDKCYRCVQPGHRSNQFPKRGRKLLLAPKIVPNQRHNIFRTRCTVNKKVCDVIIDNGSSENLVSKAMVRKLGLKTEKHPSPYSIGWIRRAEAKVTEVCRIQFSIGKNYVDEITFDVVEMDACHMILGRPWKFDVDITYRGRDNIYIFMKEGKKVVLGPITDEFTKAVKTQPMEKLLFLAKGKRFLEEAKEAREIFAMVVGGQIRDEPYDI</sequence>
<dbReference type="Gene3D" id="2.40.70.10">
    <property type="entry name" value="Acid Proteases"/>
    <property type="match status" value="1"/>
</dbReference>
<dbReference type="Gene3D" id="4.10.60.10">
    <property type="entry name" value="Zinc finger, CCHC-type"/>
    <property type="match status" value="1"/>
</dbReference>
<dbReference type="SUPFAM" id="SSF50630">
    <property type="entry name" value="Acid proteases"/>
    <property type="match status" value="1"/>
</dbReference>
<reference evidence="3" key="1">
    <citation type="journal article" date="2019" name="Gigascience">
        <title>De novo genome assembly of the endangered Acer yangbiense, a plant species with extremely small populations endemic to Yunnan Province, China.</title>
        <authorList>
            <person name="Yang J."/>
            <person name="Wariss H.M."/>
            <person name="Tao L."/>
            <person name="Zhang R."/>
            <person name="Yun Q."/>
            <person name="Hollingsworth P."/>
            <person name="Dao Z."/>
            <person name="Luo G."/>
            <person name="Guo H."/>
            <person name="Ma Y."/>
            <person name="Sun W."/>
        </authorList>
    </citation>
    <scope>NUCLEOTIDE SEQUENCE [LARGE SCALE GENOMIC DNA]</scope>
    <source>
        <strain evidence="3">cv. br00</strain>
    </source>
</reference>
<comment type="caution">
    <text evidence="2">The sequence shown here is derived from an EMBL/GenBank/DDBJ whole genome shotgun (WGS) entry which is preliminary data.</text>
</comment>
<dbReference type="PANTHER" id="PTHR35046">
    <property type="entry name" value="ZINC KNUCKLE (CCHC-TYPE) FAMILY PROTEIN"/>
    <property type="match status" value="1"/>
</dbReference>
<dbReference type="PANTHER" id="PTHR35046:SF9">
    <property type="entry name" value="RNA-DIRECTED DNA POLYMERASE"/>
    <property type="match status" value="1"/>
</dbReference>
<dbReference type="Proteomes" id="UP000326939">
    <property type="component" value="Chromosome 10"/>
</dbReference>
<feature type="compositionally biased region" description="Polar residues" evidence="1">
    <location>
        <begin position="1"/>
        <end position="11"/>
    </location>
</feature>
<evidence type="ECO:0000313" key="3">
    <source>
        <dbReference type="Proteomes" id="UP000326939"/>
    </source>
</evidence>
<evidence type="ECO:0008006" key="4">
    <source>
        <dbReference type="Google" id="ProtNLM"/>
    </source>
</evidence>
<dbReference type="Pfam" id="PF13650">
    <property type="entry name" value="Asp_protease_2"/>
    <property type="match status" value="1"/>
</dbReference>
<feature type="region of interest" description="Disordered" evidence="1">
    <location>
        <begin position="1"/>
        <end position="20"/>
    </location>
</feature>
<keyword evidence="3" id="KW-1185">Reference proteome</keyword>
<dbReference type="CDD" id="cd00303">
    <property type="entry name" value="retropepsin_like"/>
    <property type="match status" value="1"/>
</dbReference>
<proteinExistence type="predicted"/>
<dbReference type="AlphaFoldDB" id="A0A5N5L505"/>
<accession>A0A5N5L505</accession>
<protein>
    <recommendedName>
        <fullName evidence="4">CCHC-type domain-containing protein</fullName>
    </recommendedName>
</protein>
<dbReference type="EMBL" id="VDCV01000010">
    <property type="protein sequence ID" value="KAB5537834.1"/>
    <property type="molecule type" value="Genomic_DNA"/>
</dbReference>
<organism evidence="2 3">
    <name type="scientific">Salix brachista</name>
    <dbReference type="NCBI Taxonomy" id="2182728"/>
    <lineage>
        <taxon>Eukaryota</taxon>
        <taxon>Viridiplantae</taxon>
        <taxon>Streptophyta</taxon>
        <taxon>Embryophyta</taxon>
        <taxon>Tracheophyta</taxon>
        <taxon>Spermatophyta</taxon>
        <taxon>Magnoliopsida</taxon>
        <taxon>eudicotyledons</taxon>
        <taxon>Gunneridae</taxon>
        <taxon>Pentapetalae</taxon>
        <taxon>rosids</taxon>
        <taxon>fabids</taxon>
        <taxon>Malpighiales</taxon>
        <taxon>Salicaceae</taxon>
        <taxon>Saliceae</taxon>
        <taxon>Salix</taxon>
    </lineage>
</organism>